<keyword evidence="4" id="KW-1185">Reference proteome</keyword>
<feature type="domain" description="PB1-like" evidence="2">
    <location>
        <begin position="18"/>
        <end position="112"/>
    </location>
</feature>
<dbReference type="Proteomes" id="UP000298416">
    <property type="component" value="Unassembled WGS sequence"/>
</dbReference>
<reference evidence="3" key="2">
    <citation type="submission" date="2020-08" db="EMBL/GenBank/DDBJ databases">
        <title>Plant Genome Project.</title>
        <authorList>
            <person name="Zhang R.-G."/>
        </authorList>
    </citation>
    <scope>NUCLEOTIDE SEQUENCE</scope>
    <source>
        <strain evidence="3">Huo1</strain>
        <tissue evidence="3">Leaf</tissue>
    </source>
</reference>
<organism evidence="3">
    <name type="scientific">Salvia splendens</name>
    <name type="common">Scarlet sage</name>
    <dbReference type="NCBI Taxonomy" id="180675"/>
    <lineage>
        <taxon>Eukaryota</taxon>
        <taxon>Viridiplantae</taxon>
        <taxon>Streptophyta</taxon>
        <taxon>Embryophyta</taxon>
        <taxon>Tracheophyta</taxon>
        <taxon>Spermatophyta</taxon>
        <taxon>Magnoliopsida</taxon>
        <taxon>eudicotyledons</taxon>
        <taxon>Gunneridae</taxon>
        <taxon>Pentapetalae</taxon>
        <taxon>asterids</taxon>
        <taxon>lamiids</taxon>
        <taxon>Lamiales</taxon>
        <taxon>Lamiaceae</taxon>
        <taxon>Nepetoideae</taxon>
        <taxon>Mentheae</taxon>
        <taxon>Salviinae</taxon>
        <taxon>Salvia</taxon>
        <taxon>Salvia subgen. Calosphace</taxon>
        <taxon>core Calosphace</taxon>
    </lineage>
</organism>
<gene>
    <name evidence="3" type="ORF">SASPL_152445</name>
</gene>
<evidence type="ECO:0000256" key="1">
    <source>
        <dbReference type="SAM" id="MobiDB-lite"/>
    </source>
</evidence>
<sequence>MNVYCLALNMVILPLCRDDFTIQFHHGGDMVKDGALEVYIGRDETYKSHFDADKFDYFDLIDEIKQLVYGKWSRVAFMVPKTVKKIDIKDDKYVMLMLSYLELGICVLHVYVVGGELGEAQVEEVEGSVGGKHADEGVNESEDESEGEDNGSDMENGEDNGPGLEKGEEEGDQ</sequence>
<name>A0A8X8W3D8_SALSN</name>
<dbReference type="Pfam" id="PF26130">
    <property type="entry name" value="PB1-like"/>
    <property type="match status" value="1"/>
</dbReference>
<dbReference type="EMBL" id="PNBA02000021">
    <property type="protein sequence ID" value="KAG6387258.1"/>
    <property type="molecule type" value="Genomic_DNA"/>
</dbReference>
<feature type="compositionally biased region" description="Acidic residues" evidence="1">
    <location>
        <begin position="137"/>
        <end position="158"/>
    </location>
</feature>
<reference evidence="3" key="1">
    <citation type="submission" date="2018-01" db="EMBL/GenBank/DDBJ databases">
        <authorList>
            <person name="Mao J.F."/>
        </authorList>
    </citation>
    <scope>NUCLEOTIDE SEQUENCE</scope>
    <source>
        <strain evidence="3">Huo1</strain>
        <tissue evidence="3">Leaf</tissue>
    </source>
</reference>
<dbReference type="InterPro" id="IPR058594">
    <property type="entry name" value="PB1-like_dom_pln"/>
</dbReference>
<evidence type="ECO:0000313" key="4">
    <source>
        <dbReference type="Proteomes" id="UP000298416"/>
    </source>
</evidence>
<comment type="caution">
    <text evidence="3">The sequence shown here is derived from an EMBL/GenBank/DDBJ whole genome shotgun (WGS) entry which is preliminary data.</text>
</comment>
<proteinExistence type="predicted"/>
<evidence type="ECO:0000313" key="3">
    <source>
        <dbReference type="EMBL" id="KAG6387258.1"/>
    </source>
</evidence>
<feature type="region of interest" description="Disordered" evidence="1">
    <location>
        <begin position="124"/>
        <end position="173"/>
    </location>
</feature>
<accession>A0A8X8W3D8</accession>
<evidence type="ECO:0000259" key="2">
    <source>
        <dbReference type="Pfam" id="PF26130"/>
    </source>
</evidence>
<dbReference type="AlphaFoldDB" id="A0A8X8W3D8"/>
<protein>
    <recommendedName>
        <fullName evidence="2">PB1-like domain-containing protein</fullName>
    </recommendedName>
</protein>